<evidence type="ECO:0000313" key="10">
    <source>
        <dbReference type="EMBL" id="PWW83405.1"/>
    </source>
</evidence>
<keyword evidence="8 9" id="KW-0472">Membrane</keyword>
<dbReference type="InterPro" id="IPR004485">
    <property type="entry name" value="Cobalamin_biosynth_CobD/CbiB"/>
</dbReference>
<dbReference type="NCBIfam" id="TIGR00380">
    <property type="entry name" value="cobal_cbiB"/>
    <property type="match status" value="1"/>
</dbReference>
<dbReference type="Pfam" id="PF03186">
    <property type="entry name" value="CobD_Cbib"/>
    <property type="match status" value="1"/>
</dbReference>
<feature type="transmembrane region" description="Helical" evidence="9">
    <location>
        <begin position="53"/>
        <end position="76"/>
    </location>
</feature>
<organism evidence="10 11">
    <name type="scientific">Prosthecochloris marina</name>
    <dbReference type="NCBI Taxonomy" id="2017681"/>
    <lineage>
        <taxon>Bacteria</taxon>
        <taxon>Pseudomonadati</taxon>
        <taxon>Chlorobiota</taxon>
        <taxon>Chlorobiia</taxon>
        <taxon>Chlorobiales</taxon>
        <taxon>Chlorobiaceae</taxon>
        <taxon>Prosthecochloris</taxon>
    </lineage>
</organism>
<feature type="transmembrane region" description="Helical" evidence="9">
    <location>
        <begin position="82"/>
        <end position="99"/>
    </location>
</feature>
<evidence type="ECO:0000256" key="9">
    <source>
        <dbReference type="HAMAP-Rule" id="MF_00024"/>
    </source>
</evidence>
<proteinExistence type="inferred from homology"/>
<dbReference type="GO" id="GO:0015420">
    <property type="term" value="F:ABC-type vitamin B12 transporter activity"/>
    <property type="evidence" value="ECO:0007669"/>
    <property type="project" value="UniProtKB-UniRule"/>
</dbReference>
<dbReference type="PANTHER" id="PTHR34308:SF1">
    <property type="entry name" value="COBALAMIN BIOSYNTHESIS PROTEIN CBIB"/>
    <property type="match status" value="1"/>
</dbReference>
<dbReference type="Proteomes" id="UP000246278">
    <property type="component" value="Unassembled WGS sequence"/>
</dbReference>
<dbReference type="OrthoDB" id="9811967at2"/>
<gene>
    <name evidence="9" type="primary">cobD</name>
    <name evidence="10" type="ORF">CR164_01435</name>
</gene>
<keyword evidence="11" id="KW-1185">Reference proteome</keyword>
<evidence type="ECO:0000256" key="1">
    <source>
        <dbReference type="ARBA" id="ARBA00004651"/>
    </source>
</evidence>
<evidence type="ECO:0000256" key="4">
    <source>
        <dbReference type="ARBA" id="ARBA00022475"/>
    </source>
</evidence>
<evidence type="ECO:0000256" key="7">
    <source>
        <dbReference type="ARBA" id="ARBA00022989"/>
    </source>
</evidence>
<evidence type="ECO:0000313" key="11">
    <source>
        <dbReference type="Proteomes" id="UP000246278"/>
    </source>
</evidence>
<comment type="caution">
    <text evidence="10">The sequence shown here is derived from an EMBL/GenBank/DDBJ whole genome shotgun (WGS) entry which is preliminary data.</text>
</comment>
<comment type="caution">
    <text evidence="9">Lacks conserved residue(s) required for the propagation of feature annotation.</text>
</comment>
<comment type="similarity">
    <text evidence="3 9">Belongs to the CobD/CbiB family.</text>
</comment>
<dbReference type="PANTHER" id="PTHR34308">
    <property type="entry name" value="COBALAMIN BIOSYNTHESIS PROTEIN CBIB"/>
    <property type="match status" value="1"/>
</dbReference>
<name>A0A317T9V8_9CHLB</name>
<sequence length="321" mass="34728">MSADLELQLLAAFILDLLLGDPRKLPHPVKSIGFLAVNTEALLRKYREISLRVAGILAVVIVVGGTVVVTSGVLWLCFSVHPLFGVAASIVILYFSFAAEDLARHARAVLTALEQEGLQQAREKVGMMVGRDTVAMDKEDVVRATVESVAENTVDGVTAPLFYALLFGPVGAMTYKAINTLDSMFGYKNERYMDFGWASAKLDDIANYLPARLTVPVVGFAAWLMRLDGHAVFRSVVRTARQHASPNAGFSEAAFAGALGVRLGGPRSYGGIRQTLPYLGIVEDDCTIDTLRKTIRLMVLSAFLFLASGVFIRLTVQGSVT</sequence>
<dbReference type="GO" id="GO:0048472">
    <property type="term" value="F:threonine-phosphate decarboxylase activity"/>
    <property type="evidence" value="ECO:0007669"/>
    <property type="project" value="InterPro"/>
</dbReference>
<dbReference type="GO" id="GO:0005886">
    <property type="term" value="C:plasma membrane"/>
    <property type="evidence" value="ECO:0007669"/>
    <property type="project" value="UniProtKB-SubCell"/>
</dbReference>
<evidence type="ECO:0000256" key="2">
    <source>
        <dbReference type="ARBA" id="ARBA00004953"/>
    </source>
</evidence>
<evidence type="ECO:0000256" key="6">
    <source>
        <dbReference type="ARBA" id="ARBA00022692"/>
    </source>
</evidence>
<keyword evidence="6 9" id="KW-0812">Transmembrane</keyword>
<keyword evidence="7 9" id="KW-1133">Transmembrane helix</keyword>
<evidence type="ECO:0000256" key="5">
    <source>
        <dbReference type="ARBA" id="ARBA00022573"/>
    </source>
</evidence>
<dbReference type="UniPathway" id="UPA00148"/>
<comment type="pathway">
    <text evidence="2 9">Cofactor biosynthesis; adenosylcobalamin biosynthesis.</text>
</comment>
<dbReference type="EMBL" id="PDNZ01000001">
    <property type="protein sequence ID" value="PWW83405.1"/>
    <property type="molecule type" value="Genomic_DNA"/>
</dbReference>
<evidence type="ECO:0000256" key="3">
    <source>
        <dbReference type="ARBA" id="ARBA00006263"/>
    </source>
</evidence>
<feature type="transmembrane region" description="Helical" evidence="9">
    <location>
        <begin position="297"/>
        <end position="316"/>
    </location>
</feature>
<dbReference type="AlphaFoldDB" id="A0A317T9V8"/>
<reference evidence="11" key="1">
    <citation type="submission" date="2017-10" db="EMBL/GenBank/DDBJ databases">
        <authorList>
            <person name="Gaisin V.A."/>
            <person name="Rysina M.S."/>
            <person name="Grouzdev D.S."/>
        </authorList>
    </citation>
    <scope>NUCLEOTIDE SEQUENCE [LARGE SCALE GENOMIC DNA]</scope>
    <source>
        <strain evidence="11">V1</strain>
    </source>
</reference>
<keyword evidence="5 9" id="KW-0169">Cobalamin biosynthesis</keyword>
<evidence type="ECO:0000256" key="8">
    <source>
        <dbReference type="ARBA" id="ARBA00023136"/>
    </source>
</evidence>
<keyword evidence="4 9" id="KW-1003">Cell membrane</keyword>
<accession>A0A317T9V8</accession>
<comment type="subcellular location">
    <subcellularLocation>
        <location evidence="1 9">Cell membrane</location>
        <topology evidence="1 9">Multi-pass membrane protein</topology>
    </subcellularLocation>
</comment>
<dbReference type="HAMAP" id="MF_00024">
    <property type="entry name" value="CobD_CbiB"/>
    <property type="match status" value="1"/>
</dbReference>
<comment type="function">
    <text evidence="9">Converts cobyric acid to cobinamide by the addition of aminopropanol on the F carboxylic group.</text>
</comment>
<dbReference type="GO" id="GO:0009236">
    <property type="term" value="P:cobalamin biosynthetic process"/>
    <property type="evidence" value="ECO:0007669"/>
    <property type="project" value="UniProtKB-UniRule"/>
</dbReference>
<protein>
    <recommendedName>
        <fullName evidence="9">Cobalamin biosynthesis protein CobD</fullName>
    </recommendedName>
</protein>